<dbReference type="PANTHER" id="PTHR30065">
    <property type="entry name" value="FLAGELLAR BIOSYNTHETIC PROTEIN FLIR"/>
    <property type="match status" value="1"/>
</dbReference>
<evidence type="ECO:0000256" key="2">
    <source>
        <dbReference type="ARBA" id="ARBA00009772"/>
    </source>
</evidence>
<dbReference type="NCBIfam" id="TIGR01400">
    <property type="entry name" value="fliR"/>
    <property type="match status" value="1"/>
</dbReference>
<feature type="transmembrane region" description="Helical" evidence="10">
    <location>
        <begin position="215"/>
        <end position="235"/>
    </location>
</feature>
<keyword evidence="7 10" id="KW-0472">Membrane</keyword>
<feature type="transmembrane region" description="Helical" evidence="10">
    <location>
        <begin position="12"/>
        <end position="33"/>
    </location>
</feature>
<keyword evidence="6 10" id="KW-1133">Transmembrane helix</keyword>
<evidence type="ECO:0000256" key="5">
    <source>
        <dbReference type="ARBA" id="ARBA00022692"/>
    </source>
</evidence>
<evidence type="ECO:0000256" key="1">
    <source>
        <dbReference type="ARBA" id="ARBA00002578"/>
    </source>
</evidence>
<keyword evidence="5 10" id="KW-0812">Transmembrane</keyword>
<accession>A0A3P3QGF2</accession>
<feature type="transmembrane region" description="Helical" evidence="10">
    <location>
        <begin position="127"/>
        <end position="153"/>
    </location>
</feature>
<name>A0A3P3QGF2_9GAMM</name>
<dbReference type="RefSeq" id="WP_125060892.1">
    <property type="nucleotide sequence ID" value="NZ_RRCF01000003.1"/>
</dbReference>
<evidence type="ECO:0000256" key="10">
    <source>
        <dbReference type="RuleBase" id="RU362071"/>
    </source>
</evidence>
<evidence type="ECO:0000256" key="8">
    <source>
        <dbReference type="ARBA" id="ARBA00023143"/>
    </source>
</evidence>
<feature type="transmembrane region" description="Helical" evidence="10">
    <location>
        <begin position="45"/>
        <end position="61"/>
    </location>
</feature>
<proteinExistence type="inferred from homology"/>
<keyword evidence="11" id="KW-0282">Flagellum</keyword>
<dbReference type="PANTHER" id="PTHR30065:SF8">
    <property type="entry name" value="FLAGELLAR BIOSYNTHETIC PROTEIN FLIR"/>
    <property type="match status" value="1"/>
</dbReference>
<dbReference type="InterPro" id="IPR006303">
    <property type="entry name" value="FliR"/>
</dbReference>
<dbReference type="GO" id="GO:0006605">
    <property type="term" value="P:protein targeting"/>
    <property type="evidence" value="ECO:0007669"/>
    <property type="project" value="UniProtKB-UniRule"/>
</dbReference>
<dbReference type="Proteomes" id="UP000276260">
    <property type="component" value="Unassembled WGS sequence"/>
</dbReference>
<dbReference type="GO" id="GO:0005886">
    <property type="term" value="C:plasma membrane"/>
    <property type="evidence" value="ECO:0007669"/>
    <property type="project" value="UniProtKB-SubCell"/>
</dbReference>
<feature type="transmembrane region" description="Helical" evidence="10">
    <location>
        <begin position="81"/>
        <end position="106"/>
    </location>
</feature>
<dbReference type="EMBL" id="RRCF01000003">
    <property type="protein sequence ID" value="RRJ20236.1"/>
    <property type="molecule type" value="Genomic_DNA"/>
</dbReference>
<keyword evidence="11" id="KW-0966">Cell projection</keyword>
<dbReference type="GO" id="GO:0009425">
    <property type="term" value="C:bacterial-type flagellum basal body"/>
    <property type="evidence" value="ECO:0007669"/>
    <property type="project" value="UniProtKB-SubCell"/>
</dbReference>
<gene>
    <name evidence="11" type="primary">fliR</name>
    <name evidence="11" type="ORF">EIK76_11970</name>
</gene>
<comment type="subcellular location">
    <subcellularLocation>
        <location evidence="10">Cell membrane</location>
        <topology evidence="10">Multi-pass membrane protein</topology>
    </subcellularLocation>
    <subcellularLocation>
        <location evidence="10">Bacterial flagellum basal body</location>
    </subcellularLocation>
</comment>
<evidence type="ECO:0000256" key="6">
    <source>
        <dbReference type="ARBA" id="ARBA00022989"/>
    </source>
</evidence>
<organism evidence="11 12">
    <name type="scientific">Rheinheimera mesophila</name>
    <dbReference type="NCBI Taxonomy" id="1547515"/>
    <lineage>
        <taxon>Bacteria</taxon>
        <taxon>Pseudomonadati</taxon>
        <taxon>Pseudomonadota</taxon>
        <taxon>Gammaproteobacteria</taxon>
        <taxon>Chromatiales</taxon>
        <taxon>Chromatiaceae</taxon>
        <taxon>Rheinheimera</taxon>
    </lineage>
</organism>
<keyword evidence="8 10" id="KW-0975">Bacterial flagellum</keyword>
<evidence type="ECO:0000313" key="11">
    <source>
        <dbReference type="EMBL" id="RRJ20236.1"/>
    </source>
</evidence>
<sequence>MSSLLSLTTEQLMVWFGTIWWPFVRLAAFFWALPVFDNPAVVPRARIILALFLSFLLAPSVEVKAIDPFSLEGAVVTLEQVIFAVIMAGAVRILFEVLALVGLMISMQMGLSMAMMMDPASGDSVSVLSQLFWVMTALLFFALNGHLISLQIMVDSFSLWPVGASLYQLDLMLLVNLFGWMFGAALLVALPAIVAMLLVNLTFGIASRSAPSMNVFSLGFPMTLLLGFVCVFLTLSQMGSHFSVLAEHVLGVMQLVMS</sequence>
<comment type="similarity">
    <text evidence="2 10">Belongs to the FliR/MopE/SpaR family.</text>
</comment>
<dbReference type="OrthoDB" id="9797790at2"/>
<feature type="transmembrane region" description="Helical" evidence="10">
    <location>
        <begin position="173"/>
        <end position="203"/>
    </location>
</feature>
<dbReference type="AlphaFoldDB" id="A0A3P3QGF2"/>
<evidence type="ECO:0000256" key="9">
    <source>
        <dbReference type="NCBIfam" id="TIGR01400"/>
    </source>
</evidence>
<dbReference type="PRINTS" id="PR00953">
    <property type="entry name" value="TYPE3IMRPROT"/>
</dbReference>
<dbReference type="GO" id="GO:0044780">
    <property type="term" value="P:bacterial-type flagellum assembly"/>
    <property type="evidence" value="ECO:0007669"/>
    <property type="project" value="UniProtKB-UniRule"/>
</dbReference>
<keyword evidence="12" id="KW-1185">Reference proteome</keyword>
<keyword evidence="4 10" id="KW-1003">Cell membrane</keyword>
<evidence type="ECO:0000313" key="12">
    <source>
        <dbReference type="Proteomes" id="UP000276260"/>
    </source>
</evidence>
<comment type="caution">
    <text evidence="11">The sequence shown here is derived from an EMBL/GenBank/DDBJ whole genome shotgun (WGS) entry which is preliminary data.</text>
</comment>
<comment type="function">
    <text evidence="1 10">Role in flagellar biosynthesis.</text>
</comment>
<evidence type="ECO:0000256" key="7">
    <source>
        <dbReference type="ARBA" id="ARBA00023136"/>
    </source>
</evidence>
<dbReference type="Pfam" id="PF01311">
    <property type="entry name" value="Bac_export_1"/>
    <property type="match status" value="1"/>
</dbReference>
<reference evidence="11 12" key="1">
    <citation type="submission" date="2018-11" db="EMBL/GenBank/DDBJ databases">
        <title>Draft genome analysis of Rheinheimera mesophila isolated from an industrial waste site.</title>
        <authorList>
            <person name="Yu Q."/>
            <person name="Qi Y."/>
            <person name="Zhang H."/>
            <person name="Lu Y."/>
            <person name="Pu J."/>
        </authorList>
    </citation>
    <scope>NUCLEOTIDE SEQUENCE [LARGE SCALE GENOMIC DNA]</scope>
    <source>
        <strain evidence="11 12">IITR13</strain>
    </source>
</reference>
<keyword evidence="11" id="KW-0969">Cilium</keyword>
<protein>
    <recommendedName>
        <fullName evidence="3 9">Flagellar biosynthetic protein FliR</fullName>
    </recommendedName>
</protein>
<evidence type="ECO:0000256" key="4">
    <source>
        <dbReference type="ARBA" id="ARBA00022475"/>
    </source>
</evidence>
<dbReference type="InterPro" id="IPR002010">
    <property type="entry name" value="T3SS_IM_R"/>
</dbReference>
<evidence type="ECO:0000256" key="3">
    <source>
        <dbReference type="ARBA" id="ARBA00021717"/>
    </source>
</evidence>